<sequence length="453" mass="50788">MVPVGIFSRLFGRFDEAAAILGNADNEYMFAAPIFATLARDVDKLGPAELYSSQPHLRTVVTYIAEQIAAVSLHTFERMPDGGRERVRIGDAAEWQPGDPLDADRPGLLPLLMQRPNRHQLMQDMLRASILDYLLFDEFMWAVLDTPDETPEIVRIPISWIIGRNYEDPWTLKAIRIRDNRGHIREYIGDRLIHVHGYNPEFEEIGVSPVDSLKETLREQLQAASYRAELWRNGPRLGGVITRPPEKDVGKWSPEGRRRFKTSLAQQYSSGGSNAGGTMVLEDGMKFEPQHLNAKDEQLPEMTKLSLSTVAQVYHVNPTMVGLLDNANYSNVQAFRQSLYVDSLGPLIKQIEGTLNSFVLPMLGIDESRYYVEFNLEEKLRGNFEEQADMQTSAAGGPWMTINEVRAMRNLPALEGGDDLIRPLNVTTAPTAIDEENQDTPPDIDPAPGGDGE</sequence>
<comment type="caution">
    <text evidence="2">The sequence shown here is derived from an EMBL/GenBank/DDBJ whole genome shotgun (WGS) entry which is preliminary data.</text>
</comment>
<gene>
    <name evidence="2" type="ORF">HMPREF0298_1926</name>
</gene>
<reference evidence="2" key="1">
    <citation type="submission" date="2009-01" db="EMBL/GenBank/DDBJ databases">
        <authorList>
            <person name="Qin X."/>
            <person name="Bachman B."/>
            <person name="Battles P."/>
            <person name="Bell A."/>
            <person name="Bess C."/>
            <person name="Bickham C."/>
            <person name="Chaboub L."/>
            <person name="Chen D."/>
            <person name="Coyle M."/>
            <person name="Deiros D.R."/>
            <person name="Dinh H."/>
            <person name="Forbes L."/>
            <person name="Fowler G."/>
            <person name="Francisco L."/>
            <person name="Fu Q."/>
            <person name="Gubbala S."/>
            <person name="Hale W."/>
            <person name="Han Y."/>
            <person name="Hemphill L."/>
            <person name="Highlander S.K."/>
            <person name="Hirani K."/>
            <person name="Hogues M."/>
            <person name="Jackson L."/>
            <person name="Jakkamsetti A."/>
            <person name="Javaid M."/>
            <person name="Jiang H."/>
            <person name="Korchina V."/>
            <person name="Kovar C."/>
            <person name="Lara F."/>
            <person name="Lee S."/>
            <person name="Mata R."/>
            <person name="Mathew T."/>
            <person name="Moen C."/>
            <person name="Morales K."/>
            <person name="Munidasa M."/>
            <person name="Nazareth L."/>
            <person name="Ngo R."/>
            <person name="Nguyen L."/>
            <person name="Okwuonu G."/>
            <person name="Ongeri F."/>
            <person name="Patil S."/>
            <person name="Petrosino J."/>
            <person name="Pham C."/>
            <person name="Pham P."/>
            <person name="Pu L.-L."/>
            <person name="Puazo M."/>
            <person name="Raj R."/>
            <person name="Reid J."/>
            <person name="Rouhana J."/>
            <person name="Saada N."/>
            <person name="Shang Y."/>
            <person name="Simmons D."/>
            <person name="Thornton R."/>
            <person name="Warren J."/>
            <person name="Weissenberger G."/>
            <person name="Zhang J."/>
            <person name="Zhang L."/>
            <person name="Zhou C."/>
            <person name="Zhu D."/>
            <person name="Muzny D."/>
            <person name="Worley K."/>
            <person name="Gibbs R."/>
        </authorList>
    </citation>
    <scope>NUCLEOTIDE SEQUENCE [LARGE SCALE GENOMIC DNA]</scope>
    <source>
        <strain evidence="2">DSM 44291</strain>
    </source>
</reference>
<dbReference type="AlphaFoldDB" id="C0XU06"/>
<proteinExistence type="predicted"/>
<dbReference type="Pfam" id="PF04860">
    <property type="entry name" value="Phage_portal"/>
    <property type="match status" value="1"/>
</dbReference>
<dbReference type="STRING" id="525263.HMPREF0298_1926"/>
<organism evidence="2 3">
    <name type="scientific">Corynebacterium lipophiloflavum (strain ATCC 700352 / DSM 44291 / CCUG 37336 / JCM 10383 / DMMZ 1944)</name>
    <dbReference type="NCBI Taxonomy" id="525263"/>
    <lineage>
        <taxon>Bacteria</taxon>
        <taxon>Bacillati</taxon>
        <taxon>Actinomycetota</taxon>
        <taxon>Actinomycetes</taxon>
        <taxon>Mycobacteriales</taxon>
        <taxon>Corynebacteriaceae</taxon>
        <taxon>Corynebacterium</taxon>
    </lineage>
</organism>
<accession>C0XU06</accession>
<dbReference type="NCBIfam" id="TIGR01537">
    <property type="entry name" value="portal_HK97"/>
    <property type="match status" value="1"/>
</dbReference>
<evidence type="ECO:0000313" key="3">
    <source>
        <dbReference type="Proteomes" id="UP000006196"/>
    </source>
</evidence>
<dbReference type="InterPro" id="IPR006427">
    <property type="entry name" value="Portal_HK97"/>
</dbReference>
<feature type="region of interest" description="Disordered" evidence="1">
    <location>
        <begin position="427"/>
        <end position="453"/>
    </location>
</feature>
<evidence type="ECO:0000256" key="1">
    <source>
        <dbReference type="SAM" id="MobiDB-lite"/>
    </source>
</evidence>
<name>C0XU06_CORLD</name>
<dbReference type="Proteomes" id="UP000006196">
    <property type="component" value="Unassembled WGS sequence"/>
</dbReference>
<dbReference type="eggNOG" id="COG4695">
    <property type="taxonomic scope" value="Bacteria"/>
</dbReference>
<evidence type="ECO:0000313" key="2">
    <source>
        <dbReference type="EMBL" id="EEI16268.1"/>
    </source>
</evidence>
<dbReference type="InterPro" id="IPR006944">
    <property type="entry name" value="Phage/GTA_portal"/>
</dbReference>
<protein>
    <submittedName>
        <fullName evidence="2">Phage portal protein, HK97 family</fullName>
    </submittedName>
</protein>
<keyword evidence="3" id="KW-1185">Reference proteome</keyword>
<dbReference type="EMBL" id="ACHJ01000159">
    <property type="protein sequence ID" value="EEI16268.1"/>
    <property type="molecule type" value="Genomic_DNA"/>
</dbReference>
<dbReference type="HOGENOM" id="CLU_033789_6_0_11"/>